<evidence type="ECO:0000256" key="1">
    <source>
        <dbReference type="ARBA" id="ARBA00022729"/>
    </source>
</evidence>
<feature type="domain" description="SbsA Ig-like" evidence="3">
    <location>
        <begin position="30"/>
        <end position="120"/>
    </location>
</feature>
<feature type="signal peptide" evidence="2">
    <location>
        <begin position="1"/>
        <end position="23"/>
    </location>
</feature>
<proteinExistence type="predicted"/>
<dbReference type="InterPro" id="IPR014755">
    <property type="entry name" value="Cu-Rt/internalin_Ig-like"/>
</dbReference>
<keyword evidence="1 2" id="KW-0732">Signal</keyword>
<name>A0A9J6NYY6_9CLOT</name>
<dbReference type="EMBL" id="JAGSOJ010000001">
    <property type="protein sequence ID" value="MCM1989121.1"/>
    <property type="molecule type" value="Genomic_DNA"/>
</dbReference>
<reference evidence="4" key="2">
    <citation type="submission" date="2021-04" db="EMBL/GenBank/DDBJ databases">
        <authorList>
            <person name="Dong X."/>
        </authorList>
    </citation>
    <scope>NUCLEOTIDE SEQUENCE</scope>
    <source>
        <strain evidence="4">ZWT</strain>
    </source>
</reference>
<gene>
    <name evidence="4" type="ORF">KDK92_05165</name>
</gene>
<comment type="caution">
    <text evidence="4">The sequence shown here is derived from an EMBL/GenBank/DDBJ whole genome shotgun (WGS) entry which is preliminary data.</text>
</comment>
<dbReference type="Gene3D" id="2.60.40.1220">
    <property type="match status" value="1"/>
</dbReference>
<dbReference type="InterPro" id="IPR032560">
    <property type="entry name" value="DUF4932"/>
</dbReference>
<evidence type="ECO:0000259" key="3">
    <source>
        <dbReference type="Pfam" id="PF13205"/>
    </source>
</evidence>
<dbReference type="Pfam" id="PF16286">
    <property type="entry name" value="DUF4932"/>
    <property type="match status" value="1"/>
</dbReference>
<protein>
    <submittedName>
        <fullName evidence="4">DUF4932 domain-containing protein</fullName>
    </submittedName>
</protein>
<accession>A0A9J6NYY6</accession>
<dbReference type="Pfam" id="PF13205">
    <property type="entry name" value="Big_5"/>
    <property type="match status" value="1"/>
</dbReference>
<evidence type="ECO:0000313" key="5">
    <source>
        <dbReference type="Proteomes" id="UP001056429"/>
    </source>
</evidence>
<evidence type="ECO:0000256" key="2">
    <source>
        <dbReference type="SAM" id="SignalP"/>
    </source>
</evidence>
<dbReference type="AlphaFoldDB" id="A0A9J6NYY6"/>
<dbReference type="RefSeq" id="WP_250858009.1">
    <property type="nucleotide sequence ID" value="NZ_JAGSOJ010000001.1"/>
</dbReference>
<feature type="chain" id="PRO_5039889850" evidence="2">
    <location>
        <begin position="24"/>
        <end position="431"/>
    </location>
</feature>
<evidence type="ECO:0000313" key="4">
    <source>
        <dbReference type="EMBL" id="MCM1989121.1"/>
    </source>
</evidence>
<organism evidence="4 5">
    <name type="scientific">Oceanirhabdus seepicola</name>
    <dbReference type="NCBI Taxonomy" id="2828781"/>
    <lineage>
        <taxon>Bacteria</taxon>
        <taxon>Bacillati</taxon>
        <taxon>Bacillota</taxon>
        <taxon>Clostridia</taxon>
        <taxon>Eubacteriales</taxon>
        <taxon>Clostridiaceae</taxon>
        <taxon>Oceanirhabdus</taxon>
    </lineage>
</organism>
<dbReference type="InterPro" id="IPR032812">
    <property type="entry name" value="SbsA_Ig"/>
</dbReference>
<reference evidence="4" key="1">
    <citation type="journal article" date="2021" name="mSystems">
        <title>Bacteria and Archaea Synergistically Convert Glycine Betaine to Biogenic Methane in the Formosa Cold Seep of the South China Sea.</title>
        <authorList>
            <person name="Li L."/>
            <person name="Zhang W."/>
            <person name="Zhang S."/>
            <person name="Song L."/>
            <person name="Sun Q."/>
            <person name="Zhang H."/>
            <person name="Xiang H."/>
            <person name="Dong X."/>
        </authorList>
    </citation>
    <scope>NUCLEOTIDE SEQUENCE</scope>
    <source>
        <strain evidence="4">ZWT</strain>
    </source>
</reference>
<sequence>MKKLCIVLLSVMLILVTPKQTYAAIEMQKKNDVPLDKYWTIKLNIDVDESSIIDNNIYILDAQGNKINCELSKTDNTNIITITPKSNYNPGEKYTLHIEKGIKSISGEKLNEAVIMEFTTKKQSNQEMEDRIKEKIIFENDIRTFTLYAFMNFTGYDDENNKSGFHEVRKMVREDLENMNLELLDNDFYTNTDKDYVYYKNTLKKLGSAPDFPPLQKMGKYEIKGIEKHLKEFYEKANIEELYKKYKPYYDKELKKYSDNAIEAIAKTNSFLRVDVPNSESFYIEVNLLDAYWRGFGLGNIDLYRGKGVILTGPSYEPNILNIVHEYLHGVINPIIDDLDKEVNNLSYNMKEIQQSKAVKQGYDNWSEITKESFVRALSRKMVGGYSMNEIERQTSDGFVLTKYVYEEFDKYEDYDGTLKEFIRDILKSYE</sequence>
<dbReference type="Proteomes" id="UP001056429">
    <property type="component" value="Unassembled WGS sequence"/>
</dbReference>
<keyword evidence="5" id="KW-1185">Reference proteome</keyword>